<keyword evidence="4 7" id="KW-1133">Transmembrane helix</keyword>
<dbReference type="OrthoDB" id="9788328at2"/>
<gene>
    <name evidence="7" type="primary">msrQ</name>
    <name evidence="9" type="ORF">V757_01440</name>
</gene>
<dbReference type="GO" id="GO:0005886">
    <property type="term" value="C:plasma membrane"/>
    <property type="evidence" value="ECO:0007669"/>
    <property type="project" value="UniProtKB-SubCell"/>
</dbReference>
<protein>
    <recommendedName>
        <fullName evidence="7">Protein-methionine-sulfoxide reductase heme-binding subunit MsrQ</fullName>
    </recommendedName>
    <alternativeName>
        <fullName evidence="7">Flavocytochrome MsrQ</fullName>
    </alternativeName>
</protein>
<name>V8GAA8_9BURK</name>
<dbReference type="RefSeq" id="WP_023949139.1">
    <property type="nucleotide sequence ID" value="NZ_AYSV01000009.1"/>
</dbReference>
<dbReference type="GO" id="GO:0010181">
    <property type="term" value="F:FMN binding"/>
    <property type="evidence" value="ECO:0007669"/>
    <property type="project" value="UniProtKB-UniRule"/>
</dbReference>
<sequence>MWLKLKPVLFLISLLPLARWIYLYSAQQLGQDPGLWLMSSSGQTTLSFLIITLCMTPLRQLTKQQGFILWRRMFGLFTFFYATCHLLLWSGMERHFSFALMGKDIVERPAIVFGLFNYVLLCILAITSNQAMVRKLGRNWRRLHRLVYIVAVFAVIHAIFMQRSDASIADIYAFTAVVFILLVWRIVAQRIRQQRIQQQLQAIKPK</sequence>
<dbReference type="Proteomes" id="UP000018766">
    <property type="component" value="Unassembled WGS sequence"/>
</dbReference>
<dbReference type="GO" id="GO:0020037">
    <property type="term" value="F:heme binding"/>
    <property type="evidence" value="ECO:0007669"/>
    <property type="project" value="UniProtKB-UniRule"/>
</dbReference>
<dbReference type="Pfam" id="PF01794">
    <property type="entry name" value="Ferric_reduct"/>
    <property type="match status" value="1"/>
</dbReference>
<evidence type="ECO:0000256" key="7">
    <source>
        <dbReference type="HAMAP-Rule" id="MF_01207"/>
    </source>
</evidence>
<keyword evidence="2 7" id="KW-0813">Transport</keyword>
<keyword evidence="10" id="KW-1185">Reference proteome</keyword>
<feature type="transmembrane region" description="Helical" evidence="7">
    <location>
        <begin position="110"/>
        <end position="131"/>
    </location>
</feature>
<dbReference type="GO" id="GO:0046872">
    <property type="term" value="F:metal ion binding"/>
    <property type="evidence" value="ECO:0007669"/>
    <property type="project" value="UniProtKB-KW"/>
</dbReference>
<comment type="caution">
    <text evidence="7">Lacks conserved residue(s) required for the propagation of feature annotation.</text>
</comment>
<comment type="cofactor">
    <cofactor evidence="7">
        <name>heme b</name>
        <dbReference type="ChEBI" id="CHEBI:60344"/>
    </cofactor>
    <text evidence="7">Binds 1 heme b (iron(II)-protoporphyrin IX) group per subunit.</text>
</comment>
<dbReference type="HAMAP" id="MF_01207">
    <property type="entry name" value="MsrQ"/>
    <property type="match status" value="1"/>
</dbReference>
<evidence type="ECO:0000256" key="5">
    <source>
        <dbReference type="ARBA" id="ARBA00023004"/>
    </source>
</evidence>
<keyword evidence="7" id="KW-0285">Flavoprotein</keyword>
<dbReference type="AlphaFoldDB" id="V8GAA8"/>
<dbReference type="GO" id="GO:0009055">
    <property type="term" value="F:electron transfer activity"/>
    <property type="evidence" value="ECO:0007669"/>
    <property type="project" value="UniProtKB-UniRule"/>
</dbReference>
<comment type="caution">
    <text evidence="9">The sequence shown here is derived from an EMBL/GenBank/DDBJ whole genome shotgun (WGS) entry which is preliminary data.</text>
</comment>
<keyword evidence="7" id="KW-0479">Metal-binding</keyword>
<proteinExistence type="inferred from homology"/>
<evidence type="ECO:0000256" key="3">
    <source>
        <dbReference type="ARBA" id="ARBA00022692"/>
    </source>
</evidence>
<accession>V8GAA8</accession>
<dbReference type="GO" id="GO:0016679">
    <property type="term" value="F:oxidoreductase activity, acting on diphenols and related substances as donors"/>
    <property type="evidence" value="ECO:0007669"/>
    <property type="project" value="TreeGrafter"/>
</dbReference>
<evidence type="ECO:0000256" key="4">
    <source>
        <dbReference type="ARBA" id="ARBA00022989"/>
    </source>
</evidence>
<feature type="transmembrane region" description="Helical" evidence="7">
    <location>
        <begin position="70"/>
        <end position="90"/>
    </location>
</feature>
<evidence type="ECO:0000313" key="10">
    <source>
        <dbReference type="Proteomes" id="UP000018766"/>
    </source>
</evidence>
<reference evidence="9 10" key="1">
    <citation type="submission" date="2013-11" db="EMBL/GenBank/DDBJ databases">
        <title>Genomic analysis of Pelistega sp. HM-7.</title>
        <authorList>
            <person name="Kumbhare S.V."/>
            <person name="Shetty S.A."/>
            <person name="Sharma O."/>
            <person name="Dhotre D.P."/>
        </authorList>
    </citation>
    <scope>NUCLEOTIDE SEQUENCE [LARGE SCALE GENOMIC DNA]</scope>
    <source>
        <strain evidence="9 10">HM-7</strain>
    </source>
</reference>
<keyword evidence="3 7" id="KW-0812">Transmembrane</keyword>
<evidence type="ECO:0000259" key="8">
    <source>
        <dbReference type="Pfam" id="PF01794"/>
    </source>
</evidence>
<keyword evidence="7" id="KW-0349">Heme</keyword>
<keyword evidence="7" id="KW-0288">FMN</keyword>
<dbReference type="EMBL" id="AYSV01000009">
    <property type="protein sequence ID" value="ETD72888.1"/>
    <property type="molecule type" value="Genomic_DNA"/>
</dbReference>
<dbReference type="InterPro" id="IPR013130">
    <property type="entry name" value="Fe3_Rdtase_TM_dom"/>
</dbReference>
<organism evidence="9 10">
    <name type="scientific">Pelistega indica</name>
    <dbReference type="NCBI Taxonomy" id="1414851"/>
    <lineage>
        <taxon>Bacteria</taxon>
        <taxon>Pseudomonadati</taxon>
        <taxon>Pseudomonadota</taxon>
        <taxon>Betaproteobacteria</taxon>
        <taxon>Burkholderiales</taxon>
        <taxon>Alcaligenaceae</taxon>
        <taxon>Pelistega</taxon>
    </lineage>
</organism>
<evidence type="ECO:0000313" key="9">
    <source>
        <dbReference type="EMBL" id="ETD72888.1"/>
    </source>
</evidence>
<feature type="domain" description="Ferric oxidoreductase" evidence="8">
    <location>
        <begin position="42"/>
        <end position="155"/>
    </location>
</feature>
<comment type="subcellular location">
    <subcellularLocation>
        <location evidence="7">Cell membrane</location>
        <topology evidence="7">Multi-pass membrane protein</topology>
    </subcellularLocation>
    <subcellularLocation>
        <location evidence="1">Membrane</location>
        <topology evidence="1">Multi-pass membrane protein</topology>
    </subcellularLocation>
</comment>
<feature type="transmembrane region" description="Helical" evidence="7">
    <location>
        <begin position="166"/>
        <end position="187"/>
    </location>
</feature>
<dbReference type="PANTHER" id="PTHR36964:SF1">
    <property type="entry name" value="PROTEIN-METHIONINE-SULFOXIDE REDUCTASE HEME-BINDING SUBUNIT MSRQ"/>
    <property type="match status" value="1"/>
</dbReference>
<evidence type="ECO:0000256" key="1">
    <source>
        <dbReference type="ARBA" id="ARBA00004141"/>
    </source>
</evidence>
<keyword evidence="7" id="KW-1003">Cell membrane</keyword>
<dbReference type="GO" id="GO:0030091">
    <property type="term" value="P:protein repair"/>
    <property type="evidence" value="ECO:0007669"/>
    <property type="project" value="UniProtKB-UniRule"/>
</dbReference>
<dbReference type="InterPro" id="IPR022837">
    <property type="entry name" value="MsrQ-like"/>
</dbReference>
<dbReference type="PATRIC" id="fig|1414851.3.peg.308"/>
<keyword evidence="6 7" id="KW-0472">Membrane</keyword>
<comment type="cofactor">
    <cofactor evidence="7">
        <name>FMN</name>
        <dbReference type="ChEBI" id="CHEBI:58210"/>
    </cofactor>
    <text evidence="7">Binds 1 FMN per subunit.</text>
</comment>
<evidence type="ECO:0000256" key="2">
    <source>
        <dbReference type="ARBA" id="ARBA00022448"/>
    </source>
</evidence>
<comment type="similarity">
    <text evidence="7">Belongs to the MsrQ family.</text>
</comment>
<comment type="function">
    <text evidence="7">Part of the MsrPQ system that repairs oxidized periplasmic proteins containing methionine sulfoxide residues (Met-O), using respiratory chain electrons. Thus protects these proteins from oxidative-stress damage caused by reactive species of oxygen and chlorine generated by the host defense mechanisms. MsrPQ is essential for the maintenance of envelope integrity under bleach stress, rescuing a wide series of structurally unrelated periplasmic proteins from methionine oxidation. MsrQ provides electrons for reduction to the reductase catalytic subunit MsrP, using the quinone pool of the respiratory chain.</text>
</comment>
<feature type="transmembrane region" description="Helical" evidence="7">
    <location>
        <begin position="143"/>
        <end position="160"/>
    </location>
</feature>
<keyword evidence="5 7" id="KW-0408">Iron</keyword>
<evidence type="ECO:0000256" key="6">
    <source>
        <dbReference type="ARBA" id="ARBA00023136"/>
    </source>
</evidence>
<dbReference type="PANTHER" id="PTHR36964">
    <property type="entry name" value="PROTEIN-METHIONINE-SULFOXIDE REDUCTASE HEME-BINDING SUBUNIT MSRQ"/>
    <property type="match status" value="1"/>
</dbReference>
<keyword evidence="7" id="KW-0249">Electron transport</keyword>
<feature type="transmembrane region" description="Helical" evidence="7">
    <location>
        <begin position="35"/>
        <end position="58"/>
    </location>
</feature>
<comment type="subunit">
    <text evidence="7">Heterodimer of a catalytic subunit (MsrP) and a heme-binding subunit (MsrQ).</text>
</comment>